<name>A0AA38MGH3_9CUCU</name>
<dbReference type="GO" id="GO:0140560">
    <property type="term" value="F:xylosyl alpha-1,3-xylosyltransferase activity"/>
    <property type="evidence" value="ECO:0007669"/>
    <property type="project" value="TreeGrafter"/>
</dbReference>
<sequence length="354" mass="41426">MEFPEGKDYQQEAFRYPLNSNINAWRPPRDTKLCLPEKLLNKNSISFLPPKKVKDYHVWLIFTKVTERSPLRYKFHNLLENILNISTVSLKFHIIVDNSSKYLATNEISDVVSHSNKPIYYKFYDVEICAKAIEDIVEVLTPHFSSKPGTYYSDALFFISLGLYRIAPVSQTRAVLLDCDLYFKQDIRLLFEEFSRFKTTALYGLAPELTPVYKHVLQIYKSKHNSTFGEYYHLKNITSHMPHPKGFQGYNSGVVLINLSAIRNSKEYSVIIKNETVTSLTAKYKFRGHLGDQDFYTLLGFEYPHLIQTLHCGFNRQLCVWWRDHGYRDVFNFYFKCKHPTVILHGNCNTKIPK</sequence>
<comment type="caution">
    <text evidence="1">The sequence shown here is derived from an EMBL/GenBank/DDBJ whole genome shotgun (WGS) entry which is preliminary data.</text>
</comment>
<dbReference type="InterPro" id="IPR042465">
    <property type="entry name" value="XXLT1"/>
</dbReference>
<dbReference type="GO" id="GO:0016266">
    <property type="term" value="P:protein O-linked glycosylation via N-acetyl-galactosamine"/>
    <property type="evidence" value="ECO:0007669"/>
    <property type="project" value="TreeGrafter"/>
</dbReference>
<evidence type="ECO:0000313" key="1">
    <source>
        <dbReference type="EMBL" id="KAJ3655311.1"/>
    </source>
</evidence>
<evidence type="ECO:0000313" key="2">
    <source>
        <dbReference type="Proteomes" id="UP001168821"/>
    </source>
</evidence>
<dbReference type="InterPro" id="IPR029044">
    <property type="entry name" value="Nucleotide-diphossugar_trans"/>
</dbReference>
<dbReference type="GO" id="GO:0005789">
    <property type="term" value="C:endoplasmic reticulum membrane"/>
    <property type="evidence" value="ECO:0007669"/>
    <property type="project" value="TreeGrafter"/>
</dbReference>
<dbReference type="PANTHER" id="PTHR46612">
    <property type="entry name" value="XYLOSIDE XYLOSYLTRANSFERASE 1"/>
    <property type="match status" value="1"/>
</dbReference>
<reference evidence="1" key="1">
    <citation type="journal article" date="2023" name="G3 (Bethesda)">
        <title>Whole genome assemblies of Zophobas morio and Tenebrio molitor.</title>
        <authorList>
            <person name="Kaur S."/>
            <person name="Stinson S.A."/>
            <person name="diCenzo G.C."/>
        </authorList>
    </citation>
    <scope>NUCLEOTIDE SEQUENCE</scope>
    <source>
        <strain evidence="1">QUZm001</strain>
    </source>
</reference>
<keyword evidence="2" id="KW-1185">Reference proteome</keyword>
<proteinExistence type="predicted"/>
<dbReference type="PANTHER" id="PTHR46612:SF1">
    <property type="entry name" value="XYLOSIDE XYLOSYLTRANSFERASE 1"/>
    <property type="match status" value="1"/>
</dbReference>
<dbReference type="Proteomes" id="UP001168821">
    <property type="component" value="Unassembled WGS sequence"/>
</dbReference>
<dbReference type="Gene3D" id="3.90.550.10">
    <property type="entry name" value="Spore Coat Polysaccharide Biosynthesis Protein SpsA, Chain A"/>
    <property type="match status" value="1"/>
</dbReference>
<gene>
    <name evidence="1" type="ORF">Zmor_014446</name>
</gene>
<dbReference type="SUPFAM" id="SSF53448">
    <property type="entry name" value="Nucleotide-diphospho-sugar transferases"/>
    <property type="match status" value="1"/>
</dbReference>
<dbReference type="EMBL" id="JALNTZ010000004">
    <property type="protein sequence ID" value="KAJ3655311.1"/>
    <property type="molecule type" value="Genomic_DNA"/>
</dbReference>
<dbReference type="AlphaFoldDB" id="A0AA38MGH3"/>
<organism evidence="1 2">
    <name type="scientific">Zophobas morio</name>
    <dbReference type="NCBI Taxonomy" id="2755281"/>
    <lineage>
        <taxon>Eukaryota</taxon>
        <taxon>Metazoa</taxon>
        <taxon>Ecdysozoa</taxon>
        <taxon>Arthropoda</taxon>
        <taxon>Hexapoda</taxon>
        <taxon>Insecta</taxon>
        <taxon>Pterygota</taxon>
        <taxon>Neoptera</taxon>
        <taxon>Endopterygota</taxon>
        <taxon>Coleoptera</taxon>
        <taxon>Polyphaga</taxon>
        <taxon>Cucujiformia</taxon>
        <taxon>Tenebrionidae</taxon>
        <taxon>Zophobas</taxon>
    </lineage>
</organism>
<accession>A0AA38MGH3</accession>
<evidence type="ECO:0008006" key="3">
    <source>
        <dbReference type="Google" id="ProtNLM"/>
    </source>
</evidence>
<protein>
    <recommendedName>
        <fullName evidence="3">Xyloside xylosyltransferase 1</fullName>
    </recommendedName>
</protein>